<sequence length="231" mass="26187">MVEYGRYSNDLYELQASRWEWRRLRPRAPKSGHPLPHPRLGHTYTLGTNQICYMFGGLANDSEDPKNNIPASRGTYGSPPPARESHTAVFYDPGNKPQLVIYGGMSGCRLGDLWILDINSSTWLNPTLDGIPPLPRSLHSANIVNDRMYVFGGWVPLVLDDSKLQQNEKEWKCTNTLACLNMALLSWEPLAMEVYEDAIPRARAGHSAVVINKRLYVWSGRDGYRKAWNNQ</sequence>
<dbReference type="WBParaSite" id="PSAMB.scaffold12904size2524.g35182.t1">
    <property type="protein sequence ID" value="PSAMB.scaffold12904size2524.g35182.t1"/>
    <property type="gene ID" value="PSAMB.scaffold12904size2524.g35182"/>
</dbReference>
<name>A0A914UVD7_9BILA</name>
<feature type="domain" description="Host cell factor Kelch-repeats" evidence="3">
    <location>
        <begin position="75"/>
        <end position="231"/>
    </location>
</feature>
<reference evidence="5" key="1">
    <citation type="submission" date="2022-11" db="UniProtKB">
        <authorList>
            <consortium name="WormBaseParasite"/>
        </authorList>
    </citation>
    <scope>IDENTIFICATION</scope>
</reference>
<keyword evidence="4" id="KW-1185">Reference proteome</keyword>
<dbReference type="GO" id="GO:0006338">
    <property type="term" value="P:chromatin remodeling"/>
    <property type="evidence" value="ECO:0007669"/>
    <property type="project" value="TreeGrafter"/>
</dbReference>
<evidence type="ECO:0000256" key="2">
    <source>
        <dbReference type="SAM" id="MobiDB-lite"/>
    </source>
</evidence>
<dbReference type="Gene3D" id="2.120.10.80">
    <property type="entry name" value="Kelch-type beta propeller"/>
    <property type="match status" value="2"/>
</dbReference>
<dbReference type="InterPro" id="IPR015915">
    <property type="entry name" value="Kelch-typ_b-propeller"/>
</dbReference>
<evidence type="ECO:0000313" key="4">
    <source>
        <dbReference type="Proteomes" id="UP000887566"/>
    </source>
</evidence>
<dbReference type="PANTHER" id="PTHR46003:SF1">
    <property type="entry name" value="HOST CELL FACTOR"/>
    <property type="match status" value="1"/>
</dbReference>
<accession>A0A914UVD7</accession>
<evidence type="ECO:0000259" key="3">
    <source>
        <dbReference type="Pfam" id="PF13854"/>
    </source>
</evidence>
<protein>
    <recommendedName>
        <fullName evidence="3">Host cell factor Kelch-repeats domain-containing protein</fullName>
    </recommendedName>
</protein>
<dbReference type="SUPFAM" id="SSF117281">
    <property type="entry name" value="Kelch motif"/>
    <property type="match status" value="1"/>
</dbReference>
<dbReference type="Proteomes" id="UP000887566">
    <property type="component" value="Unplaced"/>
</dbReference>
<feature type="region of interest" description="Disordered" evidence="2">
    <location>
        <begin position="64"/>
        <end position="89"/>
    </location>
</feature>
<dbReference type="InterPro" id="IPR043536">
    <property type="entry name" value="HCF1/2"/>
</dbReference>
<dbReference type="AlphaFoldDB" id="A0A914UVD7"/>
<evidence type="ECO:0000313" key="5">
    <source>
        <dbReference type="WBParaSite" id="PSAMB.scaffold12904size2524.g35182.t1"/>
    </source>
</evidence>
<evidence type="ECO:0000256" key="1">
    <source>
        <dbReference type="ARBA" id="ARBA00022737"/>
    </source>
</evidence>
<dbReference type="PANTHER" id="PTHR46003">
    <property type="entry name" value="HOST CELL FACTOR"/>
    <property type="match status" value="1"/>
</dbReference>
<dbReference type="Pfam" id="PF13854">
    <property type="entry name" value="Kelch_HCF"/>
    <property type="match status" value="1"/>
</dbReference>
<dbReference type="InterPro" id="IPR059124">
    <property type="entry name" value="Kelch_HCF"/>
</dbReference>
<dbReference type="GO" id="GO:0035097">
    <property type="term" value="C:histone methyltransferase complex"/>
    <property type="evidence" value="ECO:0007669"/>
    <property type="project" value="TreeGrafter"/>
</dbReference>
<organism evidence="4 5">
    <name type="scientific">Plectus sambesii</name>
    <dbReference type="NCBI Taxonomy" id="2011161"/>
    <lineage>
        <taxon>Eukaryota</taxon>
        <taxon>Metazoa</taxon>
        <taxon>Ecdysozoa</taxon>
        <taxon>Nematoda</taxon>
        <taxon>Chromadorea</taxon>
        <taxon>Plectida</taxon>
        <taxon>Plectina</taxon>
        <taxon>Plectoidea</taxon>
        <taxon>Plectidae</taxon>
        <taxon>Plectus</taxon>
    </lineage>
</organism>
<proteinExistence type="predicted"/>
<dbReference type="GO" id="GO:0003713">
    <property type="term" value="F:transcription coactivator activity"/>
    <property type="evidence" value="ECO:0007669"/>
    <property type="project" value="TreeGrafter"/>
</dbReference>
<keyword evidence="1" id="KW-0677">Repeat</keyword>